<keyword evidence="4" id="KW-1185">Reference proteome</keyword>
<dbReference type="EnsemblPlants" id="PNT64462">
    <property type="protein sequence ID" value="PNT64462"/>
    <property type="gene ID" value="BRADI_4g28962v3"/>
</dbReference>
<reference evidence="2 3" key="1">
    <citation type="journal article" date="2010" name="Nature">
        <title>Genome sequencing and analysis of the model grass Brachypodium distachyon.</title>
        <authorList>
            <consortium name="International Brachypodium Initiative"/>
        </authorList>
    </citation>
    <scope>NUCLEOTIDE SEQUENCE [LARGE SCALE GENOMIC DNA]</scope>
    <source>
        <strain evidence="2 3">Bd21</strain>
    </source>
</reference>
<dbReference type="InParanoid" id="A0A0Q3HPJ1"/>
<dbReference type="Gramene" id="KQJ90011">
    <property type="protein sequence ID" value="KQJ90011"/>
    <property type="gene ID" value="BRADI_4g28962v3"/>
</dbReference>
<dbReference type="AlphaFoldDB" id="A0A0Q3HPJ1"/>
<dbReference type="Proteomes" id="UP000008810">
    <property type="component" value="Chromosome 4"/>
</dbReference>
<organism evidence="2">
    <name type="scientific">Brachypodium distachyon</name>
    <name type="common">Purple false brome</name>
    <name type="synonym">Trachynia distachya</name>
    <dbReference type="NCBI Taxonomy" id="15368"/>
    <lineage>
        <taxon>Eukaryota</taxon>
        <taxon>Viridiplantae</taxon>
        <taxon>Streptophyta</taxon>
        <taxon>Embryophyta</taxon>
        <taxon>Tracheophyta</taxon>
        <taxon>Spermatophyta</taxon>
        <taxon>Magnoliopsida</taxon>
        <taxon>Liliopsida</taxon>
        <taxon>Poales</taxon>
        <taxon>Poaceae</taxon>
        <taxon>BOP clade</taxon>
        <taxon>Pooideae</taxon>
        <taxon>Stipodae</taxon>
        <taxon>Brachypodieae</taxon>
        <taxon>Brachypodium</taxon>
    </lineage>
</organism>
<dbReference type="EMBL" id="CM000883">
    <property type="protein sequence ID" value="KQJ90011.1"/>
    <property type="molecule type" value="Genomic_DNA"/>
</dbReference>
<evidence type="ECO:0000313" key="4">
    <source>
        <dbReference type="Proteomes" id="UP000008810"/>
    </source>
</evidence>
<feature type="compositionally biased region" description="Low complexity" evidence="1">
    <location>
        <begin position="38"/>
        <end position="53"/>
    </location>
</feature>
<feature type="region of interest" description="Disordered" evidence="1">
    <location>
        <begin position="1"/>
        <end position="73"/>
    </location>
</feature>
<dbReference type="Gramene" id="PNT64462">
    <property type="protein sequence ID" value="PNT64462"/>
    <property type="gene ID" value="BRADI_4g28962v3"/>
</dbReference>
<sequence>MHPDSDQRRADDGGSGASPRHGTATAPSSRPLDADVIRSPLSGPRRGRSPVGRTESPCSSTLPPGPAARGSPCPLLRRNCHVRRCCLQVLQPRGLPDPCSAVSPPCLTVPSSKTPAVSQSPATGAAVLL</sequence>
<reference evidence="3" key="3">
    <citation type="submission" date="2018-08" db="UniProtKB">
        <authorList>
            <consortium name="EnsemblPlants"/>
        </authorList>
    </citation>
    <scope>IDENTIFICATION</scope>
    <source>
        <strain evidence="3">cv. Bd21</strain>
    </source>
</reference>
<dbReference type="EnsemblPlants" id="KQJ90011">
    <property type="protein sequence ID" value="KQJ90011"/>
    <property type="gene ID" value="BRADI_4g28962v3"/>
</dbReference>
<evidence type="ECO:0000313" key="2">
    <source>
        <dbReference type="EMBL" id="KQJ90011.1"/>
    </source>
</evidence>
<dbReference type="EMBL" id="CM000883">
    <property type="protein sequence ID" value="PNT64462.1"/>
    <property type="molecule type" value="Genomic_DNA"/>
</dbReference>
<proteinExistence type="predicted"/>
<feature type="compositionally biased region" description="Basic and acidic residues" evidence="1">
    <location>
        <begin position="1"/>
        <end position="12"/>
    </location>
</feature>
<accession>A0A0Q3HPJ1</accession>
<name>A0A0Q3HPJ1_BRADI</name>
<evidence type="ECO:0000313" key="3">
    <source>
        <dbReference type="EnsemblPlants" id="KQJ90011"/>
    </source>
</evidence>
<reference evidence="2" key="2">
    <citation type="submission" date="2017-06" db="EMBL/GenBank/DDBJ databases">
        <title>WGS assembly of Brachypodium distachyon.</title>
        <authorList>
            <consortium name="The International Brachypodium Initiative"/>
            <person name="Lucas S."/>
            <person name="Harmon-Smith M."/>
            <person name="Lail K."/>
            <person name="Tice H."/>
            <person name="Grimwood J."/>
            <person name="Bruce D."/>
            <person name="Barry K."/>
            <person name="Shu S."/>
            <person name="Lindquist E."/>
            <person name="Wang M."/>
            <person name="Pitluck S."/>
            <person name="Vogel J.P."/>
            <person name="Garvin D.F."/>
            <person name="Mockler T.C."/>
            <person name="Schmutz J."/>
            <person name="Rokhsar D."/>
            <person name="Bevan M.W."/>
        </authorList>
    </citation>
    <scope>NUCLEOTIDE SEQUENCE</scope>
    <source>
        <strain evidence="2">Bd21</strain>
    </source>
</reference>
<evidence type="ECO:0000256" key="1">
    <source>
        <dbReference type="SAM" id="MobiDB-lite"/>
    </source>
</evidence>
<gene>
    <name evidence="2" type="ORF">BRADI_4g28962v3</name>
</gene>
<protein>
    <submittedName>
        <fullName evidence="2 3">Uncharacterized protein</fullName>
    </submittedName>
</protein>